<keyword evidence="3" id="KW-0479">Metal-binding</keyword>
<evidence type="ECO:0000256" key="6">
    <source>
        <dbReference type="ARBA" id="ARBA00022837"/>
    </source>
</evidence>
<dbReference type="GO" id="GO:0004065">
    <property type="term" value="F:arylsulfatase activity"/>
    <property type="evidence" value="ECO:0007669"/>
    <property type="project" value="TreeGrafter"/>
</dbReference>
<dbReference type="AlphaFoldDB" id="A0A418PWB8"/>
<keyword evidence="5" id="KW-0378">Hydrolase</keyword>
<dbReference type="Pfam" id="PF00884">
    <property type="entry name" value="Sulfatase"/>
    <property type="match status" value="1"/>
</dbReference>
<dbReference type="PANTHER" id="PTHR42693:SF42">
    <property type="entry name" value="ARYLSULFATASE G"/>
    <property type="match status" value="1"/>
</dbReference>
<sequence length="662" mass="74212">MLNSDILYNKIKPLALVGIFLLAFLPAYSQNRPNIVLIFPDNIGMGEVNSYGGVRGVPTPHIDNLGKEGIRLTNFNVEYSCTPSRIAILTGRYAARAGDDYYAGTTLWEITLAENLKSVGYATALFGKWDLGGNQWLGKREPTDQGFDEWYGIPATSHLSQFTSMKGFPKTQEAPYVWEGVAGQTAKKVKPFDLEARRTIDREAAERGVNFIRKNSEKGTPFFLYYPMTQLHFPALPHPDKSGTTGAGDMGDSMADVDYNVGLILAELKRLGIEKNTIVIWCSDNGAEMRRPWRGSSGPWRGYYNSAMEGGVRTPFVMRWPGRIPAGQVSNEIVHEVDLFATISAAAGVPSNLTTDRILDGVNQLPFLAGTQKTSNRESTLIMNRSGNMMAVKWRDWKLWYNFKTEIPDPEPDNLVRLFDLRVDPQEEIDVKDFYPWVIGIMDSIVHEYEKSLIQHPRVAASANAADPYFPPPAGSGSLIPTYSRTDRAAAETRSVSLPNPDFSGSWSTADLNTVSVINRGEKPKVASLGSGWGEKISILHRADYLEIERVVFVPREVQPLITYRYALDGSVTENSVNMGRNEKPLVSSTKWQENKLIITTHFPYQNPKNGEWHQSKMTQTLWLEEPTEMPWEPRLIVETWREGVMGGLSTTNRTTYSKGYR</sequence>
<evidence type="ECO:0000256" key="1">
    <source>
        <dbReference type="ARBA" id="ARBA00001913"/>
    </source>
</evidence>
<comment type="caution">
    <text evidence="8">The sequence shown here is derived from an EMBL/GenBank/DDBJ whole genome shotgun (WGS) entry which is preliminary data.</text>
</comment>
<dbReference type="GO" id="GO:0046872">
    <property type="term" value="F:metal ion binding"/>
    <property type="evidence" value="ECO:0007669"/>
    <property type="project" value="UniProtKB-KW"/>
</dbReference>
<dbReference type="Gene3D" id="3.30.1120.10">
    <property type="match status" value="1"/>
</dbReference>
<dbReference type="InterPro" id="IPR050738">
    <property type="entry name" value="Sulfatase"/>
</dbReference>
<keyword evidence="6" id="KW-0106">Calcium</keyword>
<accession>A0A418PWB8</accession>
<evidence type="ECO:0000256" key="3">
    <source>
        <dbReference type="ARBA" id="ARBA00022723"/>
    </source>
</evidence>
<feature type="domain" description="Sulfatase N-terminal" evidence="7">
    <location>
        <begin position="33"/>
        <end position="349"/>
    </location>
</feature>
<organism evidence="8 9">
    <name type="scientific">Algoriphagus lacus</name>
    <dbReference type="NCBI Taxonomy" id="2056311"/>
    <lineage>
        <taxon>Bacteria</taxon>
        <taxon>Pseudomonadati</taxon>
        <taxon>Bacteroidota</taxon>
        <taxon>Cytophagia</taxon>
        <taxon>Cytophagales</taxon>
        <taxon>Cyclobacteriaceae</taxon>
        <taxon>Algoriphagus</taxon>
    </lineage>
</organism>
<dbReference type="Gene3D" id="3.40.720.10">
    <property type="entry name" value="Alkaline Phosphatase, subunit A"/>
    <property type="match status" value="1"/>
</dbReference>
<evidence type="ECO:0000313" key="8">
    <source>
        <dbReference type="EMBL" id="RIW18369.1"/>
    </source>
</evidence>
<proteinExistence type="inferred from homology"/>
<name>A0A418PWB8_9BACT</name>
<evidence type="ECO:0000313" key="9">
    <source>
        <dbReference type="Proteomes" id="UP000283522"/>
    </source>
</evidence>
<comment type="cofactor">
    <cofactor evidence="1">
        <name>Ca(2+)</name>
        <dbReference type="ChEBI" id="CHEBI:29108"/>
    </cofactor>
</comment>
<dbReference type="InterPro" id="IPR000917">
    <property type="entry name" value="Sulfatase_N"/>
</dbReference>
<evidence type="ECO:0000256" key="2">
    <source>
        <dbReference type="ARBA" id="ARBA00008779"/>
    </source>
</evidence>
<protein>
    <recommendedName>
        <fullName evidence="7">Sulfatase N-terminal domain-containing protein</fullName>
    </recommendedName>
</protein>
<dbReference type="OrthoDB" id="9764377at2"/>
<reference evidence="8 9" key="1">
    <citation type="submission" date="2018-09" db="EMBL/GenBank/DDBJ databases">
        <authorList>
            <person name="Wang X."/>
            <person name="Du Z."/>
        </authorList>
    </citation>
    <scope>NUCLEOTIDE SEQUENCE [LARGE SCALE GENOMIC DNA]</scope>
    <source>
        <strain evidence="8 9">N3</strain>
    </source>
</reference>
<dbReference type="SUPFAM" id="SSF53649">
    <property type="entry name" value="Alkaline phosphatase-like"/>
    <property type="match status" value="1"/>
</dbReference>
<evidence type="ECO:0000256" key="4">
    <source>
        <dbReference type="ARBA" id="ARBA00022729"/>
    </source>
</evidence>
<dbReference type="Proteomes" id="UP000283522">
    <property type="component" value="Unassembled WGS sequence"/>
</dbReference>
<dbReference type="InterPro" id="IPR017850">
    <property type="entry name" value="Alkaline_phosphatase_core_sf"/>
</dbReference>
<gene>
    <name evidence="8" type="ORF">D0X99_01380</name>
</gene>
<keyword evidence="9" id="KW-1185">Reference proteome</keyword>
<comment type="similarity">
    <text evidence="2">Belongs to the sulfatase family.</text>
</comment>
<keyword evidence="4" id="KW-0732">Signal</keyword>
<evidence type="ECO:0000256" key="5">
    <source>
        <dbReference type="ARBA" id="ARBA00022801"/>
    </source>
</evidence>
<evidence type="ECO:0000259" key="7">
    <source>
        <dbReference type="Pfam" id="PF00884"/>
    </source>
</evidence>
<dbReference type="EMBL" id="QXML01000001">
    <property type="protein sequence ID" value="RIW18369.1"/>
    <property type="molecule type" value="Genomic_DNA"/>
</dbReference>
<dbReference type="PANTHER" id="PTHR42693">
    <property type="entry name" value="ARYLSULFATASE FAMILY MEMBER"/>
    <property type="match status" value="1"/>
</dbReference>
<dbReference type="RefSeq" id="WP_119475848.1">
    <property type="nucleotide sequence ID" value="NZ_QXML01000001.1"/>
</dbReference>